<feature type="region of interest" description="Disordered" evidence="1">
    <location>
        <begin position="1"/>
        <end position="53"/>
    </location>
</feature>
<dbReference type="InterPro" id="IPR000159">
    <property type="entry name" value="RA_dom"/>
</dbReference>
<keyword evidence="3" id="KW-1185">Reference proteome</keyword>
<protein>
    <submittedName>
        <fullName evidence="4">Ras-associating domain-containing protein</fullName>
    </submittedName>
</protein>
<sequence>AENAGPLNRVQISPLSSEESSRAISDTVAHADQNEDNSDIGYHSDISVGKPASVESMTRAATTNTMVVDNSMGYANLGEVVHSNFRTFDPNAFGISTGTEPPTFDAIYLNEPPTASPPPFPSTVFPSIDRGGTRSDIRRFAKQFVAPALPPGRRFGNNFAESSRSFVRMTADKKRRLSSACPAPDDNEEILNIPTADFGCSTSSSNNPRSITSVSLDLPRPCRKISCPQRAVSACFNDEDGAMKKYSISNFNFATSQNGKDSVAEGTLRIYAAYPCGFPKGTCVRLKVNCKTTTKQILRLVIKHFNDSAVKTETHNNGYTTDPILKKCKYTENDAHLFCLVVVIGARERCLRDDYPPLELQNPWSKGKLFVRLKNDILAALEFGNEAKV</sequence>
<feature type="compositionally biased region" description="Polar residues" evidence="1">
    <location>
        <begin position="10"/>
        <end position="24"/>
    </location>
</feature>
<dbReference type="Proteomes" id="UP000887565">
    <property type="component" value="Unplaced"/>
</dbReference>
<name>A0A915IP49_ROMCU</name>
<reference evidence="4" key="1">
    <citation type="submission" date="2022-11" db="UniProtKB">
        <authorList>
            <consortium name="WormBaseParasite"/>
        </authorList>
    </citation>
    <scope>IDENTIFICATION</scope>
</reference>
<evidence type="ECO:0000313" key="3">
    <source>
        <dbReference type="Proteomes" id="UP000887565"/>
    </source>
</evidence>
<dbReference type="PROSITE" id="PS50200">
    <property type="entry name" value="RA"/>
    <property type="match status" value="1"/>
</dbReference>
<evidence type="ECO:0000259" key="2">
    <source>
        <dbReference type="PROSITE" id="PS50200"/>
    </source>
</evidence>
<accession>A0A915IP49</accession>
<evidence type="ECO:0000313" key="4">
    <source>
        <dbReference type="WBParaSite" id="nRc.2.0.1.t15223-RA"/>
    </source>
</evidence>
<proteinExistence type="predicted"/>
<dbReference type="CDD" id="cd17117">
    <property type="entry name" value="RA_ANKFN1_like"/>
    <property type="match status" value="1"/>
</dbReference>
<dbReference type="WBParaSite" id="nRc.2.0.1.t15223-RA">
    <property type="protein sequence ID" value="nRc.2.0.1.t15223-RA"/>
    <property type="gene ID" value="nRc.2.0.1.g15223"/>
</dbReference>
<dbReference type="Gene3D" id="3.10.20.90">
    <property type="entry name" value="Phosphatidylinositol 3-kinase Catalytic Subunit, Chain A, domain 1"/>
    <property type="match status" value="1"/>
</dbReference>
<dbReference type="SMART" id="SM00314">
    <property type="entry name" value="RA"/>
    <property type="match status" value="1"/>
</dbReference>
<organism evidence="3 4">
    <name type="scientific">Romanomermis culicivorax</name>
    <name type="common">Nematode worm</name>
    <dbReference type="NCBI Taxonomy" id="13658"/>
    <lineage>
        <taxon>Eukaryota</taxon>
        <taxon>Metazoa</taxon>
        <taxon>Ecdysozoa</taxon>
        <taxon>Nematoda</taxon>
        <taxon>Enoplea</taxon>
        <taxon>Dorylaimia</taxon>
        <taxon>Mermithida</taxon>
        <taxon>Mermithoidea</taxon>
        <taxon>Mermithidae</taxon>
        <taxon>Romanomermis</taxon>
    </lineage>
</organism>
<evidence type="ECO:0000256" key="1">
    <source>
        <dbReference type="SAM" id="MobiDB-lite"/>
    </source>
</evidence>
<dbReference type="GO" id="GO:0007165">
    <property type="term" value="P:signal transduction"/>
    <property type="evidence" value="ECO:0007669"/>
    <property type="project" value="InterPro"/>
</dbReference>
<feature type="domain" description="Ras-associating" evidence="2">
    <location>
        <begin position="264"/>
        <end position="376"/>
    </location>
</feature>
<dbReference type="AlphaFoldDB" id="A0A915IP49"/>